<keyword evidence="4 5" id="KW-0238">DNA-binding</keyword>
<gene>
    <name evidence="7" type="ORF">PR048_033668</name>
</gene>
<dbReference type="InterPro" id="IPR006612">
    <property type="entry name" value="THAP_Znf"/>
</dbReference>
<keyword evidence="2 5" id="KW-0863">Zinc-finger</keyword>
<evidence type="ECO:0000256" key="1">
    <source>
        <dbReference type="ARBA" id="ARBA00022723"/>
    </source>
</evidence>
<dbReference type="SUPFAM" id="SSF57716">
    <property type="entry name" value="Glucocorticoid receptor-like (DNA-binding domain)"/>
    <property type="match status" value="1"/>
</dbReference>
<comment type="caution">
    <text evidence="7">The sequence shown here is derived from an EMBL/GenBank/DDBJ whole genome shotgun (WGS) entry which is preliminary data.</text>
</comment>
<sequence>MPACAVQNCRNYSRKIGSAVRYHRFPNDLVTRGNWIFPCERKGGFKADTSSVCSVHFSENDYREIFKIKRKGILKTDMAPPLLITNVTERLNNRTVKRKLVPDLTEMRERKRYQKIVNASNRTLVVTQGLNGQTMCRPGPSTRHKRHSENTFYFRKLN</sequence>
<keyword evidence="3" id="KW-0862">Zinc</keyword>
<keyword evidence="8" id="KW-1185">Reference proteome</keyword>
<evidence type="ECO:0000256" key="5">
    <source>
        <dbReference type="PROSITE-ProRule" id="PRU00309"/>
    </source>
</evidence>
<evidence type="ECO:0000313" key="7">
    <source>
        <dbReference type="EMBL" id="KAJ8866144.1"/>
    </source>
</evidence>
<accession>A0ABQ9G514</accession>
<evidence type="ECO:0000259" key="6">
    <source>
        <dbReference type="PROSITE" id="PS50950"/>
    </source>
</evidence>
<evidence type="ECO:0000256" key="3">
    <source>
        <dbReference type="ARBA" id="ARBA00022833"/>
    </source>
</evidence>
<dbReference type="InterPro" id="IPR026516">
    <property type="entry name" value="THAP1/10"/>
</dbReference>
<evidence type="ECO:0000256" key="2">
    <source>
        <dbReference type="ARBA" id="ARBA00022771"/>
    </source>
</evidence>
<organism evidence="7 8">
    <name type="scientific">Dryococelus australis</name>
    <dbReference type="NCBI Taxonomy" id="614101"/>
    <lineage>
        <taxon>Eukaryota</taxon>
        <taxon>Metazoa</taxon>
        <taxon>Ecdysozoa</taxon>
        <taxon>Arthropoda</taxon>
        <taxon>Hexapoda</taxon>
        <taxon>Insecta</taxon>
        <taxon>Pterygota</taxon>
        <taxon>Neoptera</taxon>
        <taxon>Polyneoptera</taxon>
        <taxon>Phasmatodea</taxon>
        <taxon>Verophasmatodea</taxon>
        <taxon>Anareolatae</taxon>
        <taxon>Phasmatidae</taxon>
        <taxon>Eurycanthinae</taxon>
        <taxon>Dryococelus</taxon>
    </lineage>
</organism>
<feature type="domain" description="THAP-type" evidence="6">
    <location>
        <begin position="1"/>
        <end position="83"/>
    </location>
</feature>
<keyword evidence="1" id="KW-0479">Metal-binding</keyword>
<name>A0ABQ9G514_9NEOP</name>
<dbReference type="PANTHER" id="PTHR46600:SF11">
    <property type="entry name" value="THAP DOMAIN-CONTAINING PROTEIN 10"/>
    <property type="match status" value="1"/>
</dbReference>
<dbReference type="PROSITE" id="PS50950">
    <property type="entry name" value="ZF_THAP"/>
    <property type="match status" value="1"/>
</dbReference>
<evidence type="ECO:0000256" key="4">
    <source>
        <dbReference type="ARBA" id="ARBA00023125"/>
    </source>
</evidence>
<dbReference type="Proteomes" id="UP001159363">
    <property type="component" value="Chromosome 16"/>
</dbReference>
<evidence type="ECO:0000313" key="8">
    <source>
        <dbReference type="Proteomes" id="UP001159363"/>
    </source>
</evidence>
<reference evidence="7 8" key="1">
    <citation type="submission" date="2023-02" db="EMBL/GenBank/DDBJ databases">
        <title>LHISI_Scaffold_Assembly.</title>
        <authorList>
            <person name="Stuart O.P."/>
            <person name="Cleave R."/>
            <person name="Magrath M.J.L."/>
            <person name="Mikheyev A.S."/>
        </authorList>
    </citation>
    <scope>NUCLEOTIDE SEQUENCE [LARGE SCALE GENOMIC DNA]</scope>
    <source>
        <strain evidence="7">Daus_M_001</strain>
        <tissue evidence="7">Leg muscle</tissue>
    </source>
</reference>
<proteinExistence type="predicted"/>
<dbReference type="EMBL" id="JARBHB010000017">
    <property type="protein sequence ID" value="KAJ8866144.1"/>
    <property type="molecule type" value="Genomic_DNA"/>
</dbReference>
<protein>
    <recommendedName>
        <fullName evidence="6">THAP-type domain-containing protein</fullName>
    </recommendedName>
</protein>
<dbReference type="PANTHER" id="PTHR46600">
    <property type="entry name" value="THAP DOMAIN-CONTAINING"/>
    <property type="match status" value="1"/>
</dbReference>
<dbReference type="Pfam" id="PF05485">
    <property type="entry name" value="THAP"/>
    <property type="match status" value="1"/>
</dbReference>